<dbReference type="SUPFAM" id="SSF55469">
    <property type="entry name" value="FMN-dependent nitroreductase-like"/>
    <property type="match status" value="1"/>
</dbReference>
<evidence type="ECO:0000313" key="8">
    <source>
        <dbReference type="Proteomes" id="UP000602381"/>
    </source>
</evidence>
<accession>A0ABQ2L952</accession>
<evidence type="ECO:0000256" key="1">
    <source>
        <dbReference type="ARBA" id="ARBA00022630"/>
    </source>
</evidence>
<feature type="domain" description="Nitroreductase" evidence="6">
    <location>
        <begin position="18"/>
        <end position="174"/>
    </location>
</feature>
<dbReference type="Gene3D" id="3.40.109.10">
    <property type="entry name" value="NADH Oxidase"/>
    <property type="match status" value="1"/>
</dbReference>
<gene>
    <name evidence="7" type="primary">rutE</name>
    <name evidence="7" type="ORF">GCM10007972_06630</name>
</gene>
<evidence type="ECO:0000256" key="3">
    <source>
        <dbReference type="ARBA" id="ARBA00022857"/>
    </source>
</evidence>
<keyword evidence="8" id="KW-1185">Reference proteome</keyword>
<sequence>MSSPLNPTALDTLFRKARSYNRWQDKLVSGETLQALYDLLKWGPTSANCSPARFVFLQSEAAKARLKPLVMGSNAIKVMTAPVVAIVAWDAEFYDKIPQLFPHNPEARDWFAHDADVAHQTAFRNSTLQGAYLMLAARALGLDCGPMSGFDNKAVDAEFFPDSQIKSNFLCAIGYGSTDELFPRSPRLAFDDACQVL</sequence>
<dbReference type="Proteomes" id="UP000602381">
    <property type="component" value="Unassembled WGS sequence"/>
</dbReference>
<keyword evidence="3 5" id="KW-0521">NADP</keyword>
<dbReference type="PANTHER" id="PTHR43543">
    <property type="entry name" value="MALONIC SEMIALDEHYDE REDUCTASE RUTE-RELATED"/>
    <property type="match status" value="1"/>
</dbReference>
<dbReference type="InterPro" id="IPR050461">
    <property type="entry name" value="Nitroreductase_HadB/RutE"/>
</dbReference>
<comment type="similarity">
    <text evidence="5">Belongs to the nitroreductase family. HadB/RutE subfamily.</text>
</comment>
<organism evidence="7 8">
    <name type="scientific">Iodidimonas muriae</name>
    <dbReference type="NCBI Taxonomy" id="261467"/>
    <lineage>
        <taxon>Bacteria</taxon>
        <taxon>Pseudomonadati</taxon>
        <taxon>Pseudomonadota</taxon>
        <taxon>Alphaproteobacteria</taxon>
        <taxon>Iodidimonadales</taxon>
        <taxon>Iodidimonadaceae</taxon>
        <taxon>Iodidimonas</taxon>
    </lineage>
</organism>
<evidence type="ECO:0000256" key="5">
    <source>
        <dbReference type="HAMAP-Rule" id="MF_01204"/>
    </source>
</evidence>
<dbReference type="PANTHER" id="PTHR43543:SF1">
    <property type="entry name" value="MALONIC SEMIALDEHYDE REDUCTASE RUTE-RELATED"/>
    <property type="match status" value="1"/>
</dbReference>
<comment type="cofactor">
    <cofactor evidence="5">
        <name>FMN</name>
        <dbReference type="ChEBI" id="CHEBI:58210"/>
    </cofactor>
</comment>
<dbReference type="InterPro" id="IPR029479">
    <property type="entry name" value="Nitroreductase"/>
</dbReference>
<protein>
    <recommendedName>
        <fullName evidence="5">Putative NADH dehydrogenase/NAD(P)H nitroreductase GCM10007972_06630</fullName>
        <ecNumber evidence="5">1.-.-.-</ecNumber>
    </recommendedName>
</protein>
<evidence type="ECO:0000256" key="4">
    <source>
        <dbReference type="ARBA" id="ARBA00023002"/>
    </source>
</evidence>
<keyword evidence="4 5" id="KW-0560">Oxidoreductase</keyword>
<dbReference type="CDD" id="cd02148">
    <property type="entry name" value="RutE-like"/>
    <property type="match status" value="1"/>
</dbReference>
<evidence type="ECO:0000259" key="6">
    <source>
        <dbReference type="Pfam" id="PF00881"/>
    </source>
</evidence>
<dbReference type="NCBIfam" id="NF003768">
    <property type="entry name" value="PRK05365.1"/>
    <property type="match status" value="1"/>
</dbReference>
<dbReference type="EC" id="1.-.-.-" evidence="5"/>
<comment type="caution">
    <text evidence="7">The sequence shown here is derived from an EMBL/GenBank/DDBJ whole genome shotgun (WGS) entry which is preliminary data.</text>
</comment>
<dbReference type="HAMAP" id="MF_01204">
    <property type="entry name" value="Oxidoreductase_RutE_HadB"/>
    <property type="match status" value="1"/>
</dbReference>
<evidence type="ECO:0000256" key="2">
    <source>
        <dbReference type="ARBA" id="ARBA00022643"/>
    </source>
</evidence>
<keyword evidence="1 5" id="KW-0285">Flavoprotein</keyword>
<keyword evidence="2 5" id="KW-0288">FMN</keyword>
<name>A0ABQ2L952_9PROT</name>
<dbReference type="Pfam" id="PF00881">
    <property type="entry name" value="Nitroreductase"/>
    <property type="match status" value="1"/>
</dbReference>
<dbReference type="RefSeq" id="WP_150004240.1">
    <property type="nucleotide sequence ID" value="NZ_BMOV01000002.1"/>
</dbReference>
<dbReference type="InterPro" id="IPR000415">
    <property type="entry name" value="Nitroreductase-like"/>
</dbReference>
<dbReference type="EMBL" id="BMOV01000002">
    <property type="protein sequence ID" value="GGO07327.1"/>
    <property type="molecule type" value="Genomic_DNA"/>
</dbReference>
<dbReference type="InterPro" id="IPR023936">
    <property type="entry name" value="RutE-like"/>
</dbReference>
<reference evidence="8" key="1">
    <citation type="journal article" date="2019" name="Int. J. Syst. Evol. Microbiol.">
        <title>The Global Catalogue of Microorganisms (GCM) 10K type strain sequencing project: providing services to taxonomists for standard genome sequencing and annotation.</title>
        <authorList>
            <consortium name="The Broad Institute Genomics Platform"/>
            <consortium name="The Broad Institute Genome Sequencing Center for Infectious Disease"/>
            <person name="Wu L."/>
            <person name="Ma J."/>
        </authorList>
    </citation>
    <scope>NUCLEOTIDE SEQUENCE [LARGE SCALE GENOMIC DNA]</scope>
    <source>
        <strain evidence="8">JCM 17843</strain>
    </source>
</reference>
<proteinExistence type="inferred from homology"/>
<evidence type="ECO:0000313" key="7">
    <source>
        <dbReference type="EMBL" id="GGO07327.1"/>
    </source>
</evidence>
<keyword evidence="5" id="KW-0520">NAD</keyword>